<dbReference type="CDD" id="cd14667">
    <property type="entry name" value="3D_containing_proteins"/>
    <property type="match status" value="1"/>
</dbReference>
<dbReference type="Gene3D" id="2.40.40.10">
    <property type="entry name" value="RlpA-like domain"/>
    <property type="match status" value="1"/>
</dbReference>
<dbReference type="SUPFAM" id="SSF50685">
    <property type="entry name" value="Barwin-like endoglucanases"/>
    <property type="match status" value="1"/>
</dbReference>
<dbReference type="PROSITE" id="PS51782">
    <property type="entry name" value="LYSM"/>
    <property type="match status" value="2"/>
</dbReference>
<dbReference type="SUPFAM" id="SSF54106">
    <property type="entry name" value="LysM domain"/>
    <property type="match status" value="2"/>
</dbReference>
<dbReference type="AlphaFoldDB" id="A0A1Y3PMY4"/>
<name>A0A1Y3PMY4_9BACI</name>
<evidence type="ECO:0000259" key="2">
    <source>
        <dbReference type="PROSITE" id="PS51782"/>
    </source>
</evidence>
<evidence type="ECO:0000313" key="3">
    <source>
        <dbReference type="EMBL" id="OUM88765.1"/>
    </source>
</evidence>
<dbReference type="GO" id="GO:0008932">
    <property type="term" value="F:lytic endotransglycosylase activity"/>
    <property type="evidence" value="ECO:0007669"/>
    <property type="project" value="TreeGrafter"/>
</dbReference>
<comment type="caution">
    <text evidence="3">The sequence shown here is derived from an EMBL/GenBank/DDBJ whole genome shotgun (WGS) entry which is preliminary data.</text>
</comment>
<dbReference type="PANTHER" id="PTHR33734:SF22">
    <property type="entry name" value="MEMBRANE-BOUND LYTIC MUREIN TRANSGLYCOSYLASE D"/>
    <property type="match status" value="1"/>
</dbReference>
<dbReference type="GO" id="GO:0019867">
    <property type="term" value="C:outer membrane"/>
    <property type="evidence" value="ECO:0007669"/>
    <property type="project" value="InterPro"/>
</dbReference>
<dbReference type="InterPro" id="IPR010611">
    <property type="entry name" value="3D_dom"/>
</dbReference>
<dbReference type="SMART" id="SM00257">
    <property type="entry name" value="LysM"/>
    <property type="match status" value="2"/>
</dbReference>
<dbReference type="InterPro" id="IPR036779">
    <property type="entry name" value="LysM_dom_sf"/>
</dbReference>
<feature type="chain" id="PRO_5012666524" description="LysM domain-containing protein" evidence="1">
    <location>
        <begin position="27"/>
        <end position="306"/>
    </location>
</feature>
<dbReference type="InterPro" id="IPR036908">
    <property type="entry name" value="RlpA-like_sf"/>
</dbReference>
<dbReference type="GO" id="GO:0009254">
    <property type="term" value="P:peptidoglycan turnover"/>
    <property type="evidence" value="ECO:0007669"/>
    <property type="project" value="InterPro"/>
</dbReference>
<dbReference type="Pfam" id="PF06725">
    <property type="entry name" value="3D"/>
    <property type="match status" value="1"/>
</dbReference>
<reference evidence="4" key="1">
    <citation type="submission" date="2016-06" db="EMBL/GenBank/DDBJ databases">
        <authorList>
            <person name="Nascimento L."/>
            <person name="Pereira R.V."/>
            <person name="Martins L.F."/>
            <person name="Quaggio R.B."/>
            <person name="Silva A.M."/>
            <person name="Setubal J.C."/>
        </authorList>
    </citation>
    <scope>NUCLEOTIDE SEQUENCE [LARGE SCALE GENOMIC DNA]</scope>
</reference>
<dbReference type="InterPro" id="IPR018392">
    <property type="entry name" value="LysM"/>
</dbReference>
<accession>A0A1Y3PMY4</accession>
<evidence type="ECO:0000256" key="1">
    <source>
        <dbReference type="SAM" id="SignalP"/>
    </source>
</evidence>
<gene>
    <name evidence="3" type="ORF">BAA01_14115</name>
</gene>
<evidence type="ECO:0000313" key="4">
    <source>
        <dbReference type="Proteomes" id="UP000196475"/>
    </source>
</evidence>
<dbReference type="EMBL" id="LZRT01000056">
    <property type="protein sequence ID" value="OUM88765.1"/>
    <property type="molecule type" value="Genomic_DNA"/>
</dbReference>
<sequence>MLKRTWVFGSLFGLCCSLLWLHPTHAVSLLSGSNPAASSSVQTPAWMYGAAGELEAEVEELATFRLSANRLAKVEKYQVKPGDTLYRIAREYKVPLADLIAWNRIEQPSQLKVGQVVEIPQQLRLVYLVKPGETLSGIAQRFGINVEELRRLNGLAEGAEISAGYALRLPDKEAVMVDAALSRPARQSESSRGQAANRALTGRGKYLGAFTLTAYTAGPESTGKRPGHPAYGITASGAHVEEGKTIAVDPRIIPMGSLVFIEGIGYRVAQDVGGAIKGKRIDVYIADLDEALKFGVKRGVNVYLIE</sequence>
<feature type="domain" description="LysM" evidence="2">
    <location>
        <begin position="125"/>
        <end position="169"/>
    </location>
</feature>
<dbReference type="PANTHER" id="PTHR33734">
    <property type="entry name" value="LYSM DOMAIN-CONTAINING GPI-ANCHORED PROTEIN 2"/>
    <property type="match status" value="1"/>
</dbReference>
<protein>
    <recommendedName>
        <fullName evidence="2">LysM domain-containing protein</fullName>
    </recommendedName>
</protein>
<dbReference type="Proteomes" id="UP000196475">
    <property type="component" value="Unassembled WGS sequence"/>
</dbReference>
<dbReference type="Pfam" id="PF01476">
    <property type="entry name" value="LysM"/>
    <property type="match status" value="2"/>
</dbReference>
<dbReference type="InterPro" id="IPR059180">
    <property type="entry name" value="3D_YorM"/>
</dbReference>
<organism evidence="3 4">
    <name type="scientific">Bacillus thermozeamaize</name>
    <dbReference type="NCBI Taxonomy" id="230954"/>
    <lineage>
        <taxon>Bacteria</taxon>
        <taxon>Bacillati</taxon>
        <taxon>Bacillota</taxon>
        <taxon>Bacilli</taxon>
        <taxon>Bacillales</taxon>
        <taxon>Bacillaceae</taxon>
        <taxon>Bacillus</taxon>
    </lineage>
</organism>
<dbReference type="Gene3D" id="3.10.350.10">
    <property type="entry name" value="LysM domain"/>
    <property type="match status" value="2"/>
</dbReference>
<proteinExistence type="predicted"/>
<feature type="domain" description="LysM" evidence="2">
    <location>
        <begin position="75"/>
        <end position="119"/>
    </location>
</feature>
<feature type="signal peptide" evidence="1">
    <location>
        <begin position="1"/>
        <end position="26"/>
    </location>
</feature>
<dbReference type="GO" id="GO:0004553">
    <property type="term" value="F:hydrolase activity, hydrolyzing O-glycosyl compounds"/>
    <property type="evidence" value="ECO:0007669"/>
    <property type="project" value="InterPro"/>
</dbReference>
<keyword evidence="1" id="KW-0732">Signal</keyword>
<dbReference type="CDD" id="cd00118">
    <property type="entry name" value="LysM"/>
    <property type="match status" value="2"/>
</dbReference>